<dbReference type="RefSeq" id="WP_106568051.1">
    <property type="nucleotide sequence ID" value="NZ_PYGF01000008.1"/>
</dbReference>
<evidence type="ECO:0000313" key="2">
    <source>
        <dbReference type="EMBL" id="PSL03052.1"/>
    </source>
</evidence>
<accession>A0A2P8E0Q1</accession>
<name>A0A2P8E0Q1_9BACT</name>
<keyword evidence="3" id="KW-1185">Reference proteome</keyword>
<proteinExistence type="predicted"/>
<reference evidence="2 3" key="1">
    <citation type="submission" date="2018-03" db="EMBL/GenBank/DDBJ databases">
        <title>Genomic Encyclopedia of Archaeal and Bacterial Type Strains, Phase II (KMG-II): from individual species to whole genera.</title>
        <authorList>
            <person name="Goeker M."/>
        </authorList>
    </citation>
    <scope>NUCLEOTIDE SEQUENCE [LARGE SCALE GENOMIC DNA]</scope>
    <source>
        <strain evidence="2 3">DSM 28057</strain>
    </source>
</reference>
<evidence type="ECO:0000313" key="3">
    <source>
        <dbReference type="Proteomes" id="UP000240708"/>
    </source>
</evidence>
<dbReference type="Proteomes" id="UP000240708">
    <property type="component" value="Unassembled WGS sequence"/>
</dbReference>
<dbReference type="OrthoDB" id="812447at2"/>
<organism evidence="2 3">
    <name type="scientific">Cecembia rubra</name>
    <dbReference type="NCBI Taxonomy" id="1485585"/>
    <lineage>
        <taxon>Bacteria</taxon>
        <taxon>Pseudomonadati</taxon>
        <taxon>Bacteroidota</taxon>
        <taxon>Cytophagia</taxon>
        <taxon>Cytophagales</taxon>
        <taxon>Cyclobacteriaceae</taxon>
        <taxon>Cecembia</taxon>
    </lineage>
</organism>
<protein>
    <submittedName>
        <fullName evidence="2">Uncharacterized protein</fullName>
    </submittedName>
</protein>
<sequence>METLFHSARIYFILTFFCWIPGIFYILCYAQIPLEPGDYRSIASGDFDNPAIWETWNGGQWVPANQKPNLNNNLFIDQSHEVRLRENESAKDLYLFSAADPGRKLNLQNFELHLYGALRGLRKEGNEFFMNSVSSLLTDWIYPETGKIVFKGSSRTVVDRASWSANNQNSRYTVVFDPDQGATLVVNSAFKASAFIILSGTVHQTVNTIGIPACSTFSFNTQTIFNGGGPYGDLIIEAGGTLISDCSAPLEQLLRRSASAPASLFHLKPGATLILNGNLPRLEAAHLLLEGSVIYNSNSGTQKMLQKTFDSSEEPQIYHDLIFRGNSVKVLKESISLTGNLINEASGNILKENTIFQFLGQIDQEISGWEMGFASWTVDKPSGRIILNDDLRILGTFQMRNGQIDFNGFDFLLNQSGTGGLDYEGGSWFNLHRFHYFNLPFDLGEKNATFPFEDAYQGGIRKIQLLGEAPGGDIVIRFVEIPGANWEPNFNDNDGTPILYQLNSFFEFSTSHQSSSNLEMRISAQNLIVDDVDDLRLVSNGKAAPGSHIPGLDPNLLWARRSLEFADLNGQSFTVGSFRQLSILPVSWLDQKAVWEKGRIRISWSTGFERKNEKFIIYRSFGHTESFEPIAELPSQGDKEGKQEYNFEYKESIPDERVFFQIEQVDLDGQSTLSRVFRLEGWKLPKDYSLNLWPNPYREGPVFLKLGSAWHMENLFLEILDTKGKFKYEGKFNPNLLPELMGKLPEGLYLLRLNDGVNVAQLRWIKGK</sequence>
<dbReference type="AlphaFoldDB" id="A0A2P8E0Q1"/>
<dbReference type="EMBL" id="PYGF01000008">
    <property type="protein sequence ID" value="PSL03052.1"/>
    <property type="molecule type" value="Genomic_DNA"/>
</dbReference>
<evidence type="ECO:0000256" key="1">
    <source>
        <dbReference type="SAM" id="Phobius"/>
    </source>
</evidence>
<feature type="transmembrane region" description="Helical" evidence="1">
    <location>
        <begin position="12"/>
        <end position="32"/>
    </location>
</feature>
<gene>
    <name evidence="2" type="ORF">CLV48_108162</name>
</gene>
<keyword evidence="1" id="KW-0812">Transmembrane</keyword>
<keyword evidence="1" id="KW-1133">Transmembrane helix</keyword>
<keyword evidence="1" id="KW-0472">Membrane</keyword>
<comment type="caution">
    <text evidence="2">The sequence shown here is derived from an EMBL/GenBank/DDBJ whole genome shotgun (WGS) entry which is preliminary data.</text>
</comment>